<evidence type="ECO:0000313" key="1">
    <source>
        <dbReference type="EMBL" id="ONM59659.1"/>
    </source>
</evidence>
<dbReference type="EMBL" id="CM007650">
    <property type="protein sequence ID" value="ONM59659.1"/>
    <property type="molecule type" value="Genomic_DNA"/>
</dbReference>
<dbReference type="InterPro" id="IPR039277">
    <property type="entry name" value="VOZ1/VOZ2"/>
</dbReference>
<sequence>MHPRGIDLKDRPLFAALTVKVQGKNVGIPVCGGAPTSKSPWNAHELLDLTHLEGESLREWLFFDTPRRTFESDNQKQRSLLDYNGCWWHFCTGSIGLAVHKAVYS</sequence>
<dbReference type="PANTHER" id="PTHR33873:SF3">
    <property type="entry name" value="OS05G0515700 PROTEIN"/>
    <property type="match status" value="1"/>
</dbReference>
<organism evidence="1">
    <name type="scientific">Zea mays</name>
    <name type="common">Maize</name>
    <dbReference type="NCBI Taxonomy" id="4577"/>
    <lineage>
        <taxon>Eukaryota</taxon>
        <taxon>Viridiplantae</taxon>
        <taxon>Streptophyta</taxon>
        <taxon>Embryophyta</taxon>
        <taxon>Tracheophyta</taxon>
        <taxon>Spermatophyta</taxon>
        <taxon>Magnoliopsida</taxon>
        <taxon>Liliopsida</taxon>
        <taxon>Poales</taxon>
        <taxon>Poaceae</taxon>
        <taxon>PACMAD clade</taxon>
        <taxon>Panicoideae</taxon>
        <taxon>Andropogonodae</taxon>
        <taxon>Andropogoneae</taxon>
        <taxon>Tripsacinae</taxon>
        <taxon>Zea</taxon>
    </lineage>
</organism>
<dbReference type="GO" id="GO:0006355">
    <property type="term" value="P:regulation of DNA-templated transcription"/>
    <property type="evidence" value="ECO:0007669"/>
    <property type="project" value="InterPro"/>
</dbReference>
<accession>A0A1D6IJP1</accession>
<dbReference type="PANTHER" id="PTHR33873">
    <property type="entry name" value="TRANSCRIPTION FACTOR VOZ1"/>
    <property type="match status" value="1"/>
</dbReference>
<dbReference type="AlphaFoldDB" id="A0A1D6IJP1"/>
<dbReference type="STRING" id="4577.A0A1D6IJP1"/>
<dbReference type="GO" id="GO:0048578">
    <property type="term" value="P:positive regulation of long-day photoperiodism, flowering"/>
    <property type="evidence" value="ECO:0007669"/>
    <property type="project" value="InterPro"/>
</dbReference>
<gene>
    <name evidence="1" type="ORF">ZEAMMB73_Zm00001d022145</name>
</gene>
<name>A0A1D6IJP1_MAIZE</name>
<dbReference type="InParanoid" id="A0A1D6IJP1"/>
<reference evidence="1" key="1">
    <citation type="submission" date="2015-12" db="EMBL/GenBank/DDBJ databases">
        <title>Update maize B73 reference genome by single molecule sequencing technologies.</title>
        <authorList>
            <consortium name="Maize Genome Sequencing Project"/>
            <person name="Ware D."/>
        </authorList>
    </citation>
    <scope>NUCLEOTIDE SEQUENCE [LARGE SCALE GENOMIC DNA]</scope>
    <source>
        <tissue evidence="1">Seedling</tissue>
    </source>
</reference>
<protein>
    <submittedName>
        <fullName evidence="1">Transcription factor VOZ1</fullName>
    </submittedName>
</protein>
<proteinExistence type="predicted"/>